<evidence type="ECO:0000256" key="14">
    <source>
        <dbReference type="ARBA" id="ARBA00055150"/>
    </source>
</evidence>
<evidence type="ECO:0000256" key="1">
    <source>
        <dbReference type="ARBA" id="ARBA00000900"/>
    </source>
</evidence>
<evidence type="ECO:0000256" key="10">
    <source>
        <dbReference type="ARBA" id="ARBA00022737"/>
    </source>
</evidence>
<evidence type="ECO:0000256" key="16">
    <source>
        <dbReference type="RuleBase" id="RU367090"/>
    </source>
</evidence>
<evidence type="ECO:0000313" key="20">
    <source>
        <dbReference type="Proteomes" id="UP001063166"/>
    </source>
</evidence>
<dbReference type="Gene3D" id="3.30.40.10">
    <property type="entry name" value="Zinc/RING finger domain, C3HC4 (zinc finger)"/>
    <property type="match status" value="1"/>
</dbReference>
<comment type="catalytic activity">
    <reaction evidence="1 16">
        <text>S-ubiquitinyl-[E2 ubiquitin-conjugating enzyme]-L-cysteine + [acceptor protein]-L-lysine = [E2 ubiquitin-conjugating enzyme]-L-cysteine + N(6)-ubiquitinyl-[acceptor protein]-L-lysine.</text>
        <dbReference type="EC" id="2.3.2.27"/>
    </reaction>
</comment>
<feature type="compositionally biased region" description="Acidic residues" evidence="17">
    <location>
        <begin position="421"/>
        <end position="433"/>
    </location>
</feature>
<evidence type="ECO:0000259" key="18">
    <source>
        <dbReference type="PROSITE" id="PS50089"/>
    </source>
</evidence>
<dbReference type="SUPFAM" id="SSF57850">
    <property type="entry name" value="RING/U-box"/>
    <property type="match status" value="1"/>
</dbReference>
<dbReference type="Pfam" id="PF23009">
    <property type="entry name" value="UBC_like"/>
    <property type="match status" value="1"/>
</dbReference>
<feature type="domain" description="RING-type" evidence="18">
    <location>
        <begin position="1702"/>
        <end position="1749"/>
    </location>
</feature>
<evidence type="ECO:0000256" key="11">
    <source>
        <dbReference type="ARBA" id="ARBA00022771"/>
    </source>
</evidence>
<feature type="region of interest" description="Disordered" evidence="17">
    <location>
        <begin position="421"/>
        <end position="442"/>
    </location>
</feature>
<organism evidence="19 20">
    <name type="scientific">Lyophyllum shimeji</name>
    <name type="common">Hon-shimeji</name>
    <name type="synonym">Tricholoma shimeji</name>
    <dbReference type="NCBI Taxonomy" id="47721"/>
    <lineage>
        <taxon>Eukaryota</taxon>
        <taxon>Fungi</taxon>
        <taxon>Dikarya</taxon>
        <taxon>Basidiomycota</taxon>
        <taxon>Agaricomycotina</taxon>
        <taxon>Agaricomycetes</taxon>
        <taxon>Agaricomycetidae</taxon>
        <taxon>Agaricales</taxon>
        <taxon>Tricholomatineae</taxon>
        <taxon>Lyophyllaceae</taxon>
        <taxon>Lyophyllum</taxon>
    </lineage>
</organism>
<evidence type="ECO:0000256" key="2">
    <source>
        <dbReference type="ARBA" id="ARBA00004514"/>
    </source>
</evidence>
<keyword evidence="8 16" id="KW-0808">Transferase</keyword>
<gene>
    <name evidence="19" type="ORF">LshimejAT787_0605170</name>
</gene>
<dbReference type="InterPro" id="IPR013083">
    <property type="entry name" value="Znf_RING/FYVE/PHD"/>
</dbReference>
<dbReference type="InterPro" id="IPR054476">
    <property type="entry name" value="Ltn1_N"/>
</dbReference>
<keyword evidence="20" id="KW-1185">Reference proteome</keyword>
<dbReference type="PROSITE" id="PS50089">
    <property type="entry name" value="ZF_RING_2"/>
    <property type="match status" value="1"/>
</dbReference>
<dbReference type="FunFam" id="3.30.40.10:FF:000038">
    <property type="entry name" value="E3 ubiquitin-protein ligase listerin"/>
    <property type="match status" value="1"/>
</dbReference>
<dbReference type="GO" id="GO:0061630">
    <property type="term" value="F:ubiquitin protein ligase activity"/>
    <property type="evidence" value="ECO:0007669"/>
    <property type="project" value="UniProtKB-UniRule"/>
</dbReference>
<dbReference type="InterPro" id="IPR001841">
    <property type="entry name" value="Znf_RING"/>
</dbReference>
<dbReference type="InterPro" id="IPR016024">
    <property type="entry name" value="ARM-type_fold"/>
</dbReference>
<evidence type="ECO:0000256" key="6">
    <source>
        <dbReference type="ARBA" id="ARBA00017157"/>
    </source>
</evidence>
<evidence type="ECO:0000256" key="4">
    <source>
        <dbReference type="ARBA" id="ARBA00007997"/>
    </source>
</evidence>
<dbReference type="InterPro" id="IPR011016">
    <property type="entry name" value="Znf_RING-CH"/>
</dbReference>
<comment type="function">
    <text evidence="14">E3 ubiquitin-protein ligase component of the ribosome quality control complex (RQC), a ribosome-associated complex that mediates ubiquitination and extraction of incompletely synthesized nascent chains for proteasomal degradation. Mediates ubiquitination of proteins derived from mRNAs lacking stop codons (non-stop proteins) and other translation arrest products induced by poly-lysine sequences and tandem rare codons. Ubiquitination leads to CDC48 recruitment for extraction and degradation of the incomplete translation product. May indirectly play a role in chromatin function and transcription.</text>
</comment>
<keyword evidence="12 16" id="KW-0833">Ubl conjugation pathway</keyword>
<keyword evidence="9 16" id="KW-0479">Metal-binding</keyword>
<dbReference type="GO" id="GO:1990112">
    <property type="term" value="C:RQC complex"/>
    <property type="evidence" value="ECO:0007669"/>
    <property type="project" value="UniProtKB-UniRule"/>
</dbReference>
<dbReference type="InterPro" id="IPR054477">
    <property type="entry name" value="LTN1_E3_ligase_6th"/>
</dbReference>
<dbReference type="GO" id="GO:0005829">
    <property type="term" value="C:cytosol"/>
    <property type="evidence" value="ECO:0007669"/>
    <property type="project" value="UniProtKB-SubCell"/>
</dbReference>
<evidence type="ECO:0000256" key="3">
    <source>
        <dbReference type="ARBA" id="ARBA00004906"/>
    </source>
</evidence>
<comment type="pathway">
    <text evidence="3 16">Protein modification; protein ubiquitination.</text>
</comment>
<evidence type="ECO:0000256" key="7">
    <source>
        <dbReference type="ARBA" id="ARBA00022490"/>
    </source>
</evidence>
<keyword evidence="7" id="KW-0963">Cytoplasm</keyword>
<keyword evidence="13 16" id="KW-0862">Zinc</keyword>
<accession>A0A9P3UPS5</accession>
<dbReference type="GO" id="GO:0072344">
    <property type="term" value="P:rescue of stalled ribosome"/>
    <property type="evidence" value="ECO:0007669"/>
    <property type="project" value="UniProtKB-UniRule"/>
</dbReference>
<dbReference type="GO" id="GO:1990116">
    <property type="term" value="P:ribosome-associated ubiquitin-dependent protein catabolic process"/>
    <property type="evidence" value="ECO:0007669"/>
    <property type="project" value="UniProtKB-UniRule"/>
</dbReference>
<evidence type="ECO:0000256" key="9">
    <source>
        <dbReference type="ARBA" id="ARBA00022723"/>
    </source>
</evidence>
<dbReference type="InterPro" id="IPR054478">
    <property type="entry name" value="LTN1_UBC"/>
</dbReference>
<evidence type="ECO:0000256" key="12">
    <source>
        <dbReference type="ARBA" id="ARBA00022786"/>
    </source>
</evidence>
<dbReference type="InterPro" id="IPR039804">
    <property type="entry name" value="RING-CH-C4HC3_LTN1"/>
</dbReference>
<keyword evidence="10" id="KW-0677">Repeat</keyword>
<evidence type="ECO:0000256" key="15">
    <source>
        <dbReference type="PROSITE-ProRule" id="PRU00175"/>
    </source>
</evidence>
<dbReference type="GO" id="GO:0043023">
    <property type="term" value="F:ribosomal large subunit binding"/>
    <property type="evidence" value="ECO:0007669"/>
    <property type="project" value="TreeGrafter"/>
</dbReference>
<evidence type="ECO:0000256" key="13">
    <source>
        <dbReference type="ARBA" id="ARBA00022833"/>
    </source>
</evidence>
<feature type="compositionally biased region" description="Basic residues" evidence="17">
    <location>
        <begin position="36"/>
        <end position="49"/>
    </location>
</feature>
<reference evidence="19" key="1">
    <citation type="submission" date="2022-07" db="EMBL/GenBank/DDBJ databases">
        <title>The genome of Lyophyllum shimeji provides insight into the initial evolution of ectomycorrhizal fungal genome.</title>
        <authorList>
            <person name="Kobayashi Y."/>
            <person name="Shibata T."/>
            <person name="Hirakawa H."/>
            <person name="Shigenobu S."/>
            <person name="Nishiyama T."/>
            <person name="Yamada A."/>
            <person name="Hasebe M."/>
            <person name="Kawaguchi M."/>
        </authorList>
    </citation>
    <scope>NUCLEOTIDE SEQUENCE</scope>
    <source>
        <strain evidence="19">AT787</strain>
    </source>
</reference>
<dbReference type="Pfam" id="PF22999">
    <property type="entry name" value="LTN1_E3_ligase_6th"/>
    <property type="match status" value="1"/>
</dbReference>
<dbReference type="PANTHER" id="PTHR12389">
    <property type="entry name" value="ZINC FINGER PROTEIN 294"/>
    <property type="match status" value="1"/>
</dbReference>
<comment type="subcellular location">
    <subcellularLocation>
        <location evidence="2">Cytoplasm</location>
        <location evidence="2">Cytosol</location>
    </subcellularLocation>
</comment>
<dbReference type="Pfam" id="PF22958">
    <property type="entry name" value="Ltn1_1st"/>
    <property type="match status" value="2"/>
</dbReference>
<protein>
    <recommendedName>
        <fullName evidence="6 16">E3 ubiquitin-protein ligase listerin</fullName>
        <ecNumber evidence="5 16">2.3.2.27</ecNumber>
    </recommendedName>
    <alternativeName>
        <fullName evidence="16">RING-type E3 ubiquitin transferase listerin</fullName>
    </alternativeName>
</protein>
<dbReference type="PANTHER" id="PTHR12389:SF0">
    <property type="entry name" value="E3 UBIQUITIN-PROTEIN LIGASE LISTERIN"/>
    <property type="match status" value="1"/>
</dbReference>
<dbReference type="InterPro" id="IPR039795">
    <property type="entry name" value="LTN1/Rkr1"/>
</dbReference>
<sequence length="1753" mass="196154">MAKGGKSSATSATRKKHAKKTAGPPQEEQPIPKEKKLTKKERAQKKKEPRAKAYIPPVKPAPVQPDPLETTGLIHSLPPELLVVLRSFNKKAQVTKIRALEELQSAWIDKCRKEGEDGALVYVLVEMVPVWLHHVPALFVHPSRRVRLLAAGVHLSFLQISPVRDQILFFIRETASPSQIESILGAWCLAAHDIDRSVSSVALKSWEDAISFESEQDRVILDDRSLPSLVSFIQRATLDPNEVYNYLNPAPPVTPVPPPKKGVRREEPEVAARVKVEDMEESEQDRKARLRISALGAIRRIIETLHAEPPEDILNFVKNPALWSSLHHAERCPFIDIESFGHGQHNVRKSAWALLQTLLSVPKARMEPLLPTLSVATLRSAWVEPDSTVHAAMWQPLLKFLKEFPNAWEIERLYDYANEEGAAEDAESEDSEAEGEKQAPLSKRSEAYQEFLRFLELGCNGSPLQGYPTVVIVVSTIPSSILASSSPTSPLADFFSSFWSALDSRALSSLQRSATSLAFLSSLLECMVFLVKRVRNDGKNHERVLTGSEDVDDFVRSLVREQHGKVWAHLADKTLKVERRAAARAVAQTLLALHDIDTGLFEAAWDTLSVCLRKFADSEAGLVSVFLKVSYDKFKHETKPREAVESLMSKILQSSAKSCKEALEFIQAGKTGHDETSSIPGVPLLVNMLDQFREGLFEDRTFAQALDDIMARYGFLLLAMSPSLILAYLTHRRDEGRSLELWHALLSGIAEDPSKAEHPVKPLLDAAQRGVLPRHLKPSSVGEVDTLIEALLAQVLAGDTVHTPFVRQVLQSPDYFVSEEQYSASLTSITSAFSLQVGLALSDPEISLDAFETSLDLIASISQHPPHELPAHDFSDVLPDVFLFAYLLPASYESQRDHAAFSAARDLWERWLKTWSTEQQDRVVGDIKRKLGEILLDTQVRPSPHEVLELVRSKPPGILFNLPVDMFPTPQAIHELLDQLSPNALHPSLAAVDSLVPPSSAFAPTDETPVTFDSRGFSGYARVVEALLQVFVEDRHMAKHNLWALRHFQALEVYAQDFINIPSVESPVFGVEAVYANLETLVSKVEQVTTYLFTSPADERWRQAALAAVLENKPSESLGSLSAYLVDAIRRSRDSDSARDSRILRNILQHIFHDVDKDEADRWILLARKLESTAPQTSMALVSAVTGFAIEPPRLDRYRNELAASLLGIPPSKANTEGLVALRKLAISAPNPDSDVVFLPQPRAVNVAKAFQQWIASDEDIDEEVESMMTLVFYHLAPILQDISGSHWDLIFDMMESNLEISSITDDTTLVTLARTLRLIILIQDLVLTNKALRASWQERRMPILTMVRDLATVSLDDLEVSVPRSTCRGLVLSIIQDLPPSLIDHETFSKMCHLVMDSSIDVQKMAYQFLQTAAEKRTEYLVIEAGVDAEAAFNATIPLELLDILQRSITVDELSMEPQNGFGYLLAWMLLFDLFRGSSLKVRSSYIEQLRNLSIIDSYFIPTIISFLQLDRGPLKVFKLGPWAVDDFHIEHYEPGAAFSLPVLAAHLYYRALLTFPSLVHAWVVDCKDRQLSTTITNYTSLYFSPVIIQTELAHVKSPESATLLVDENFAIKVASAVNEVVASYAVDEHQLEIKLKIPVDWPLHKIEVKDLKRVGVDENRWRAWILAVQQIIWSHNGRIVDGLGLFKKNVQLHFEGQVECAICYSIISVMDGSLPRKPCRTCKNRFHAGCLYKWFNTSHSSSCPLCRSDIF</sequence>
<comment type="similarity">
    <text evidence="4 16">Belongs to the LTN1 family.</text>
</comment>
<dbReference type="EMBL" id="BRPK01000006">
    <property type="protein sequence ID" value="GLB39355.1"/>
    <property type="molecule type" value="Genomic_DNA"/>
</dbReference>
<proteinExistence type="inferred from homology"/>
<dbReference type="Pfam" id="PF13639">
    <property type="entry name" value="zf-RING_2"/>
    <property type="match status" value="1"/>
</dbReference>
<keyword evidence="11 15" id="KW-0863">Zinc-finger</keyword>
<dbReference type="GO" id="GO:0008270">
    <property type="term" value="F:zinc ion binding"/>
    <property type="evidence" value="ECO:0007669"/>
    <property type="project" value="UniProtKB-KW"/>
</dbReference>
<dbReference type="SUPFAM" id="SSF48371">
    <property type="entry name" value="ARM repeat"/>
    <property type="match status" value="1"/>
</dbReference>
<dbReference type="Proteomes" id="UP001063166">
    <property type="component" value="Unassembled WGS sequence"/>
</dbReference>
<evidence type="ECO:0000256" key="5">
    <source>
        <dbReference type="ARBA" id="ARBA00012483"/>
    </source>
</evidence>
<comment type="function">
    <text evidence="16">E3 ubiquitin-protein ligase. Component of the ribosome quality control complex (RQC), a ribosome-associated complex that mediates ubiquitination and extraction of incompletely synthesized nascent chains for proteasomal degradation.</text>
</comment>
<evidence type="ECO:0000256" key="17">
    <source>
        <dbReference type="SAM" id="MobiDB-lite"/>
    </source>
</evidence>
<feature type="region of interest" description="Disordered" evidence="17">
    <location>
        <begin position="1"/>
        <end position="63"/>
    </location>
</feature>
<evidence type="ECO:0000313" key="19">
    <source>
        <dbReference type="EMBL" id="GLB39355.1"/>
    </source>
</evidence>
<dbReference type="OrthoDB" id="6108at2759"/>
<name>A0A9P3UPS5_LYOSH</name>
<dbReference type="CDD" id="cd16491">
    <property type="entry name" value="RING-CH-C4HC3_LTN1"/>
    <property type="match status" value="1"/>
</dbReference>
<dbReference type="EC" id="2.3.2.27" evidence="5 16"/>
<dbReference type="SMART" id="SM00744">
    <property type="entry name" value="RINGv"/>
    <property type="match status" value="1"/>
</dbReference>
<comment type="caution">
    <text evidence="19">The sequence shown here is derived from an EMBL/GenBank/DDBJ whole genome shotgun (WGS) entry which is preliminary data.</text>
</comment>
<evidence type="ECO:0000256" key="8">
    <source>
        <dbReference type="ARBA" id="ARBA00022679"/>
    </source>
</evidence>
<comment type="subunit">
    <text evidence="16">Component of the ribosome quality control complex (RQC).</text>
</comment>